<evidence type="ECO:0000313" key="2">
    <source>
        <dbReference type="Proteomes" id="UP001234297"/>
    </source>
</evidence>
<name>A0ACC2KD45_PERAE</name>
<dbReference type="EMBL" id="CM056812">
    <property type="protein sequence ID" value="KAJ8618993.1"/>
    <property type="molecule type" value="Genomic_DNA"/>
</dbReference>
<comment type="caution">
    <text evidence="1">The sequence shown here is derived from an EMBL/GenBank/DDBJ whole genome shotgun (WGS) entry which is preliminary data.</text>
</comment>
<protein>
    <submittedName>
        <fullName evidence="1">Uncharacterized protein</fullName>
    </submittedName>
</protein>
<organism evidence="1 2">
    <name type="scientific">Persea americana</name>
    <name type="common">Avocado</name>
    <dbReference type="NCBI Taxonomy" id="3435"/>
    <lineage>
        <taxon>Eukaryota</taxon>
        <taxon>Viridiplantae</taxon>
        <taxon>Streptophyta</taxon>
        <taxon>Embryophyta</taxon>
        <taxon>Tracheophyta</taxon>
        <taxon>Spermatophyta</taxon>
        <taxon>Magnoliopsida</taxon>
        <taxon>Magnoliidae</taxon>
        <taxon>Laurales</taxon>
        <taxon>Lauraceae</taxon>
        <taxon>Persea</taxon>
    </lineage>
</organism>
<dbReference type="Proteomes" id="UP001234297">
    <property type="component" value="Chromosome 4"/>
</dbReference>
<gene>
    <name evidence="1" type="ORF">MRB53_015179</name>
</gene>
<reference evidence="1 2" key="1">
    <citation type="journal article" date="2022" name="Hortic Res">
        <title>A haplotype resolved chromosomal level avocado genome allows analysis of novel avocado genes.</title>
        <authorList>
            <person name="Nath O."/>
            <person name="Fletcher S.J."/>
            <person name="Hayward A."/>
            <person name="Shaw L.M."/>
            <person name="Masouleh A.K."/>
            <person name="Furtado A."/>
            <person name="Henry R.J."/>
            <person name="Mitter N."/>
        </authorList>
    </citation>
    <scope>NUCLEOTIDE SEQUENCE [LARGE SCALE GENOMIC DNA]</scope>
    <source>
        <strain evidence="2">cv. Hass</strain>
    </source>
</reference>
<sequence>MALLFHTNVLLSACSTPSVRLHLPTRAKQPVPIFSCSMTSSSDPSPISLSSSAPLLQNHWHRPLLEFPHLSPSHRHLMLEIISVVDSGLGSQLLPSTLSPDVAFFHNPTSTSQGTLDIRSALPNHSKVDFILACWLHSTLPTGASLDIATIFAFLNSTTDAPHLSLEFIRSSPTSLVLLLDFLPRRDLVLYPDYLQAIYDNTHLDKQRQRLHKSLGRKLRPFVSSSLYIRSVLSPTAISVSIECEELERMMAGEVGDVVKEVVGLWVKECGCGGREVEGGGEMERDVLMRRDYLIKTKAIEVDLSANLPRMFGPDVAKRVAEEIQKAVGAAGQNS</sequence>
<keyword evidence="2" id="KW-1185">Reference proteome</keyword>
<proteinExistence type="predicted"/>
<accession>A0ACC2KD45</accession>
<evidence type="ECO:0000313" key="1">
    <source>
        <dbReference type="EMBL" id="KAJ8618993.1"/>
    </source>
</evidence>